<dbReference type="Proteomes" id="UP000253209">
    <property type="component" value="Unassembled WGS sequence"/>
</dbReference>
<feature type="compositionally biased region" description="Basic residues" evidence="1">
    <location>
        <begin position="60"/>
        <end position="71"/>
    </location>
</feature>
<sequence length="71" mass="8076">MENSFTEIMAKQSDAKLIEIINSPDGEYQLTALEAAKNELNSRNLSTDQVFLPNSMSNKKTNRKIRMQTNL</sequence>
<keyword evidence="3" id="KW-1185">Reference proteome</keyword>
<dbReference type="AlphaFoldDB" id="A0A367GND0"/>
<dbReference type="EMBL" id="QGDC01000007">
    <property type="protein sequence ID" value="RCH54193.1"/>
    <property type="molecule type" value="Genomic_DNA"/>
</dbReference>
<name>A0A367GND0_9SPHI</name>
<evidence type="ECO:0000313" key="2">
    <source>
        <dbReference type="EMBL" id="RCH54193.1"/>
    </source>
</evidence>
<dbReference type="RefSeq" id="WP_114005704.1">
    <property type="nucleotide sequence ID" value="NZ_QGDC01000007.1"/>
</dbReference>
<gene>
    <name evidence="2" type="ORF">DJ568_12890</name>
</gene>
<dbReference type="OrthoDB" id="762068at2"/>
<evidence type="ECO:0000313" key="3">
    <source>
        <dbReference type="Proteomes" id="UP000253209"/>
    </source>
</evidence>
<comment type="caution">
    <text evidence="2">The sequence shown here is derived from an EMBL/GenBank/DDBJ whole genome shotgun (WGS) entry which is preliminary data.</text>
</comment>
<feature type="region of interest" description="Disordered" evidence="1">
    <location>
        <begin position="52"/>
        <end position="71"/>
    </location>
</feature>
<protein>
    <submittedName>
        <fullName evidence="2">Uncharacterized protein</fullName>
    </submittedName>
</protein>
<organism evidence="2 3">
    <name type="scientific">Mucilaginibacter hurinus</name>
    <dbReference type="NCBI Taxonomy" id="2201324"/>
    <lineage>
        <taxon>Bacteria</taxon>
        <taxon>Pseudomonadati</taxon>
        <taxon>Bacteroidota</taxon>
        <taxon>Sphingobacteriia</taxon>
        <taxon>Sphingobacteriales</taxon>
        <taxon>Sphingobacteriaceae</taxon>
        <taxon>Mucilaginibacter</taxon>
    </lineage>
</organism>
<reference evidence="2 3" key="1">
    <citation type="submission" date="2018-05" db="EMBL/GenBank/DDBJ databases">
        <title>Mucilaginibacter hurinus sp. nov., isolated from briquette warehouse soil.</title>
        <authorList>
            <person name="Choi L."/>
        </authorList>
    </citation>
    <scope>NUCLEOTIDE SEQUENCE [LARGE SCALE GENOMIC DNA]</scope>
    <source>
        <strain evidence="2 3">ZR32</strain>
    </source>
</reference>
<accession>A0A367GND0</accession>
<evidence type="ECO:0000256" key="1">
    <source>
        <dbReference type="SAM" id="MobiDB-lite"/>
    </source>
</evidence>
<proteinExistence type="predicted"/>